<evidence type="ECO:0000313" key="2">
    <source>
        <dbReference type="EMBL" id="SEM98634.1"/>
    </source>
</evidence>
<keyword evidence="3" id="KW-1185">Reference proteome</keyword>
<dbReference type="RefSeq" id="WP_075010691.1">
    <property type="nucleotide sequence ID" value="NZ_FOAP01000027.1"/>
</dbReference>
<evidence type="ECO:0000313" key="3">
    <source>
        <dbReference type="Proteomes" id="UP000182719"/>
    </source>
</evidence>
<dbReference type="InterPro" id="IPR037053">
    <property type="entry name" value="Phage_tail_collar_dom_sf"/>
</dbReference>
<dbReference type="Gene3D" id="3.90.1340.10">
    <property type="entry name" value="Phage tail collar domain"/>
    <property type="match status" value="1"/>
</dbReference>
<dbReference type="InterPro" id="IPR011083">
    <property type="entry name" value="Phage_tail_collar_dom"/>
</dbReference>
<proteinExistence type="predicted"/>
<name>A0A1H8CW04_STIAU</name>
<feature type="domain" description="Phage tail collar" evidence="1">
    <location>
        <begin position="7"/>
        <end position="63"/>
    </location>
</feature>
<dbReference type="OrthoDB" id="9810174at2"/>
<reference evidence="3" key="1">
    <citation type="submission" date="2016-10" db="EMBL/GenBank/DDBJ databases">
        <authorList>
            <person name="Varghese N."/>
            <person name="Submissions S."/>
        </authorList>
    </citation>
    <scope>NUCLEOTIDE SEQUENCE [LARGE SCALE GENOMIC DNA]</scope>
    <source>
        <strain evidence="3">DSM 17044</strain>
    </source>
</reference>
<sequence>MSEPLLGEIRMFGGNSAPPGWALCNGQLLPISLHPSLFSLLGTSYGGDGCNTFALPDLRGRLPMHWGTGPGLSARTLGSRGGAETVTLTSSQMPSHAHKLSAYAGEGDASVPEGCVPAVLVNGATHEPAHLYSTVPNTSMNAKAIGIAGGGQPHDNLPPFQCVSFIIAIQGHLPPNG</sequence>
<gene>
    <name evidence="2" type="ORF">SAMN05444354_12782</name>
</gene>
<accession>A0A1H8CW04</accession>
<dbReference type="SUPFAM" id="SSF88874">
    <property type="entry name" value="Receptor-binding domain of short tail fibre protein gp12"/>
    <property type="match status" value="1"/>
</dbReference>
<evidence type="ECO:0000259" key="1">
    <source>
        <dbReference type="Pfam" id="PF07484"/>
    </source>
</evidence>
<dbReference type="Proteomes" id="UP000182719">
    <property type="component" value="Unassembled WGS sequence"/>
</dbReference>
<protein>
    <submittedName>
        <fullName evidence="2">Microcystin-dependent protein</fullName>
    </submittedName>
</protein>
<organism evidence="2 3">
    <name type="scientific">Stigmatella aurantiaca</name>
    <dbReference type="NCBI Taxonomy" id="41"/>
    <lineage>
        <taxon>Bacteria</taxon>
        <taxon>Pseudomonadati</taxon>
        <taxon>Myxococcota</taxon>
        <taxon>Myxococcia</taxon>
        <taxon>Myxococcales</taxon>
        <taxon>Cystobacterineae</taxon>
        <taxon>Archangiaceae</taxon>
        <taxon>Stigmatella</taxon>
    </lineage>
</organism>
<dbReference type="AlphaFoldDB" id="A0A1H8CW04"/>
<dbReference type="EMBL" id="FOAP01000027">
    <property type="protein sequence ID" value="SEM98634.1"/>
    <property type="molecule type" value="Genomic_DNA"/>
</dbReference>
<dbReference type="CDD" id="cd22641">
    <property type="entry name" value="C24-like"/>
    <property type="match status" value="1"/>
</dbReference>
<dbReference type="Pfam" id="PF07484">
    <property type="entry name" value="Collar"/>
    <property type="match status" value="1"/>
</dbReference>